<keyword evidence="6" id="KW-0648">Protein biosynthesis</keyword>
<evidence type="ECO:0000256" key="3">
    <source>
        <dbReference type="ARBA" id="ARBA00022833"/>
    </source>
</evidence>
<dbReference type="GO" id="GO:0006368">
    <property type="term" value="P:transcription elongation by RNA polymerase II"/>
    <property type="evidence" value="ECO:0000318"/>
    <property type="project" value="GO_Central"/>
</dbReference>
<dbReference type="PANTHER" id="PTHR20934">
    <property type="entry name" value="TRANSCRIPTION ELONGATION FACTOR 1 HOMOLOG"/>
    <property type="match status" value="1"/>
</dbReference>
<dbReference type="Proteomes" id="UP000008311">
    <property type="component" value="Unassembled WGS sequence"/>
</dbReference>
<dbReference type="Gene3D" id="2.20.25.190">
    <property type="match status" value="1"/>
</dbReference>
<evidence type="ECO:0000313" key="6">
    <source>
        <dbReference type="EMBL" id="EEF45422.1"/>
    </source>
</evidence>
<comment type="function">
    <text evidence="5">Transcription elongation factor implicated in the maintenance of proper chromatin structure in actively transcribed regions.</text>
</comment>
<keyword evidence="4 5" id="KW-0539">Nucleus</keyword>
<keyword evidence="5" id="KW-0805">Transcription regulation</keyword>
<keyword evidence="5" id="KW-0479">Metal-binding</keyword>
<keyword evidence="6" id="KW-0251">Elongation factor</keyword>
<evidence type="ECO:0000256" key="5">
    <source>
        <dbReference type="RuleBase" id="RU364033"/>
    </source>
</evidence>
<reference evidence="7" key="1">
    <citation type="journal article" date="2010" name="Nat. Biotechnol.">
        <title>Draft genome sequence of the oilseed species Ricinus communis.</title>
        <authorList>
            <person name="Chan A.P."/>
            <person name="Crabtree J."/>
            <person name="Zhao Q."/>
            <person name="Lorenzi H."/>
            <person name="Orvis J."/>
            <person name="Puiu D."/>
            <person name="Melake-Berhan A."/>
            <person name="Jones K.M."/>
            <person name="Redman J."/>
            <person name="Chen G."/>
            <person name="Cahoon E.B."/>
            <person name="Gedil M."/>
            <person name="Stanke M."/>
            <person name="Haas B.J."/>
            <person name="Wortman J.R."/>
            <person name="Fraser-Liggett C.M."/>
            <person name="Ravel J."/>
            <person name="Rabinowicz P.D."/>
        </authorList>
    </citation>
    <scope>NUCLEOTIDE SEQUENCE [LARGE SCALE GENOMIC DNA]</scope>
    <source>
        <strain evidence="7">cv. Hale</strain>
    </source>
</reference>
<dbReference type="EMBL" id="EQ973812">
    <property type="protein sequence ID" value="EEF45422.1"/>
    <property type="molecule type" value="Genomic_DNA"/>
</dbReference>
<organism evidence="6 7">
    <name type="scientific">Ricinus communis</name>
    <name type="common">Castor bean</name>
    <dbReference type="NCBI Taxonomy" id="3988"/>
    <lineage>
        <taxon>Eukaryota</taxon>
        <taxon>Viridiplantae</taxon>
        <taxon>Streptophyta</taxon>
        <taxon>Embryophyta</taxon>
        <taxon>Tracheophyta</taxon>
        <taxon>Spermatophyta</taxon>
        <taxon>Magnoliopsida</taxon>
        <taxon>eudicotyledons</taxon>
        <taxon>Gunneridae</taxon>
        <taxon>Pentapetalae</taxon>
        <taxon>rosids</taxon>
        <taxon>fabids</taxon>
        <taxon>Malpighiales</taxon>
        <taxon>Euphorbiaceae</taxon>
        <taxon>Acalyphoideae</taxon>
        <taxon>Acalypheae</taxon>
        <taxon>Ricinus</taxon>
    </lineage>
</organism>
<evidence type="ECO:0000256" key="4">
    <source>
        <dbReference type="ARBA" id="ARBA00023242"/>
    </source>
</evidence>
<evidence type="ECO:0000256" key="1">
    <source>
        <dbReference type="ARBA" id="ARBA00004123"/>
    </source>
</evidence>
<dbReference type="STRING" id="3988.B9RST9"/>
<accession>B9RST9</accession>
<dbReference type="GO" id="GO:0008270">
    <property type="term" value="F:zinc ion binding"/>
    <property type="evidence" value="ECO:0007669"/>
    <property type="project" value="UniProtKB-KW"/>
</dbReference>
<comment type="similarity">
    <text evidence="2 5">Belongs to the ELOF1 family.</text>
</comment>
<proteinExistence type="inferred from homology"/>
<dbReference type="SUPFAM" id="SSF57783">
    <property type="entry name" value="Zinc beta-ribbon"/>
    <property type="match status" value="1"/>
</dbReference>
<dbReference type="InterPro" id="IPR038567">
    <property type="entry name" value="T_Elf1_sf"/>
</dbReference>
<keyword evidence="3 5" id="KW-0862">Zinc</keyword>
<gene>
    <name evidence="6" type="ORF">RCOM_0678420</name>
</gene>
<dbReference type="GO" id="GO:0003746">
    <property type="term" value="F:translation elongation factor activity"/>
    <property type="evidence" value="ECO:0007669"/>
    <property type="project" value="UniProtKB-KW"/>
</dbReference>
<dbReference type="PANTHER" id="PTHR20934:SF22">
    <property type="entry name" value="TRANSCRIPTION ELONGATION FACTOR 1 HOMOLOG"/>
    <property type="match status" value="1"/>
</dbReference>
<name>B9RST9_RICCO</name>
<evidence type="ECO:0000313" key="7">
    <source>
        <dbReference type="Proteomes" id="UP000008311"/>
    </source>
</evidence>
<evidence type="ECO:0000256" key="2">
    <source>
        <dbReference type="ARBA" id="ARBA00009730"/>
    </source>
</evidence>
<dbReference type="AlphaFoldDB" id="B9RST9"/>
<keyword evidence="7" id="KW-1185">Reference proteome</keyword>
<dbReference type="InterPro" id="IPR007808">
    <property type="entry name" value="Elf1"/>
</dbReference>
<dbReference type="GO" id="GO:0000993">
    <property type="term" value="F:RNA polymerase II complex binding"/>
    <property type="evidence" value="ECO:0000318"/>
    <property type="project" value="GO_Central"/>
</dbReference>
<keyword evidence="5" id="KW-0804">Transcription</keyword>
<dbReference type="GO" id="GO:0008023">
    <property type="term" value="C:transcription elongation factor complex"/>
    <property type="evidence" value="ECO:0000318"/>
    <property type="project" value="GO_Central"/>
</dbReference>
<dbReference type="Pfam" id="PF05129">
    <property type="entry name" value="Zn_ribbon_Elf1"/>
    <property type="match status" value="1"/>
</dbReference>
<protein>
    <recommendedName>
        <fullName evidence="5">Transcription elongation factor 1 homolog</fullName>
    </recommendedName>
</protein>
<dbReference type="InParanoid" id="B9RST9"/>
<dbReference type="eggNOG" id="KOG3214">
    <property type="taxonomic scope" value="Eukaryota"/>
</dbReference>
<keyword evidence="5" id="KW-0863">Zinc-finger</keyword>
<comment type="subcellular location">
    <subcellularLocation>
        <location evidence="1 5">Nucleus</location>
    </subcellularLocation>
</comment>
<sequence>MARRRSKRAVKKPMRVQKLDTVFTCPFCNHANSVACDIDRKIWVGEASCSICKASFMTKSTL</sequence>